<reference evidence="2" key="2">
    <citation type="submission" date="2018-03" db="EMBL/GenBank/DDBJ databases">
        <title>The Triticum urartu genome reveals the dynamic nature of wheat genome evolution.</title>
        <authorList>
            <person name="Ling H."/>
            <person name="Ma B."/>
            <person name="Shi X."/>
            <person name="Liu H."/>
            <person name="Dong L."/>
            <person name="Sun H."/>
            <person name="Cao Y."/>
            <person name="Gao Q."/>
            <person name="Zheng S."/>
            <person name="Li Y."/>
            <person name="Yu Y."/>
            <person name="Du H."/>
            <person name="Qi M."/>
            <person name="Li Y."/>
            <person name="Yu H."/>
            <person name="Cui Y."/>
            <person name="Wang N."/>
            <person name="Chen C."/>
            <person name="Wu H."/>
            <person name="Zhao Y."/>
            <person name="Zhang J."/>
            <person name="Li Y."/>
            <person name="Zhou W."/>
            <person name="Zhang B."/>
            <person name="Hu W."/>
            <person name="Eijk M."/>
            <person name="Tang J."/>
            <person name="Witsenboer H."/>
            <person name="Zhao S."/>
            <person name="Li Z."/>
            <person name="Zhang A."/>
            <person name="Wang D."/>
            <person name="Liang C."/>
        </authorList>
    </citation>
    <scope>NUCLEOTIDE SEQUENCE [LARGE SCALE GENOMIC DNA]</scope>
    <source>
        <strain evidence="2">cv. G1812</strain>
    </source>
</reference>
<name>A0A8R7U097_TRIUA</name>
<organism evidence="2 3">
    <name type="scientific">Triticum urartu</name>
    <name type="common">Red wild einkorn</name>
    <name type="synonym">Crithodium urartu</name>
    <dbReference type="NCBI Taxonomy" id="4572"/>
    <lineage>
        <taxon>Eukaryota</taxon>
        <taxon>Viridiplantae</taxon>
        <taxon>Streptophyta</taxon>
        <taxon>Embryophyta</taxon>
        <taxon>Tracheophyta</taxon>
        <taxon>Spermatophyta</taxon>
        <taxon>Magnoliopsida</taxon>
        <taxon>Liliopsida</taxon>
        <taxon>Poales</taxon>
        <taxon>Poaceae</taxon>
        <taxon>BOP clade</taxon>
        <taxon>Pooideae</taxon>
        <taxon>Triticodae</taxon>
        <taxon>Triticeae</taxon>
        <taxon>Triticinae</taxon>
        <taxon>Triticum</taxon>
    </lineage>
</organism>
<keyword evidence="3" id="KW-1185">Reference proteome</keyword>
<evidence type="ECO:0000313" key="3">
    <source>
        <dbReference type="Proteomes" id="UP000015106"/>
    </source>
</evidence>
<reference evidence="3" key="1">
    <citation type="journal article" date="2013" name="Nature">
        <title>Draft genome of the wheat A-genome progenitor Triticum urartu.</title>
        <authorList>
            <person name="Ling H.Q."/>
            <person name="Zhao S."/>
            <person name="Liu D."/>
            <person name="Wang J."/>
            <person name="Sun H."/>
            <person name="Zhang C."/>
            <person name="Fan H."/>
            <person name="Li D."/>
            <person name="Dong L."/>
            <person name="Tao Y."/>
            <person name="Gao C."/>
            <person name="Wu H."/>
            <person name="Li Y."/>
            <person name="Cui Y."/>
            <person name="Guo X."/>
            <person name="Zheng S."/>
            <person name="Wang B."/>
            <person name="Yu K."/>
            <person name="Liang Q."/>
            <person name="Yang W."/>
            <person name="Lou X."/>
            <person name="Chen J."/>
            <person name="Feng M."/>
            <person name="Jian J."/>
            <person name="Zhang X."/>
            <person name="Luo G."/>
            <person name="Jiang Y."/>
            <person name="Liu J."/>
            <person name="Wang Z."/>
            <person name="Sha Y."/>
            <person name="Zhang B."/>
            <person name="Wu H."/>
            <person name="Tang D."/>
            <person name="Shen Q."/>
            <person name="Xue P."/>
            <person name="Zou S."/>
            <person name="Wang X."/>
            <person name="Liu X."/>
            <person name="Wang F."/>
            <person name="Yang Y."/>
            <person name="An X."/>
            <person name="Dong Z."/>
            <person name="Zhang K."/>
            <person name="Zhang X."/>
            <person name="Luo M.C."/>
            <person name="Dvorak J."/>
            <person name="Tong Y."/>
            <person name="Wang J."/>
            <person name="Yang H."/>
            <person name="Li Z."/>
            <person name="Wang D."/>
            <person name="Zhang A."/>
            <person name="Wang J."/>
        </authorList>
    </citation>
    <scope>NUCLEOTIDE SEQUENCE</scope>
    <source>
        <strain evidence="3">cv. G1812</strain>
    </source>
</reference>
<feature type="region of interest" description="Disordered" evidence="1">
    <location>
        <begin position="105"/>
        <end position="127"/>
    </location>
</feature>
<accession>A0A8R7U097</accession>
<dbReference type="EnsemblPlants" id="TuG1812G0300004091.01.T01">
    <property type="protein sequence ID" value="TuG1812G0300004091.01.T01.cds291173"/>
    <property type="gene ID" value="TuG1812G0300004091.01"/>
</dbReference>
<proteinExistence type="predicted"/>
<feature type="compositionally biased region" description="Low complexity" evidence="1">
    <location>
        <begin position="105"/>
        <end position="126"/>
    </location>
</feature>
<evidence type="ECO:0000256" key="1">
    <source>
        <dbReference type="SAM" id="MobiDB-lite"/>
    </source>
</evidence>
<reference evidence="2" key="3">
    <citation type="submission" date="2022-06" db="UniProtKB">
        <authorList>
            <consortium name="EnsemblPlants"/>
        </authorList>
    </citation>
    <scope>IDENTIFICATION</scope>
</reference>
<protein>
    <submittedName>
        <fullName evidence="2">Uncharacterized protein</fullName>
    </submittedName>
</protein>
<dbReference type="Gramene" id="TuG1812G0300004091.01.T01">
    <property type="protein sequence ID" value="TuG1812G0300004091.01.T01.cds291173"/>
    <property type="gene ID" value="TuG1812G0300004091.01"/>
</dbReference>
<feature type="compositionally biased region" description="Low complexity" evidence="1">
    <location>
        <begin position="211"/>
        <end position="230"/>
    </location>
</feature>
<evidence type="ECO:0000313" key="2">
    <source>
        <dbReference type="EnsemblPlants" id="TuG1812G0300004091.01.T01.cds291173"/>
    </source>
</evidence>
<dbReference type="Proteomes" id="UP000015106">
    <property type="component" value="Chromosome 3"/>
</dbReference>
<feature type="region of interest" description="Disordered" evidence="1">
    <location>
        <begin position="206"/>
        <end position="230"/>
    </location>
</feature>
<sequence>MVYTVQYTSILRSDSRPWLLRPSARGRRRRLDLLPPAAISSAETRSGLVSASSLGCAPSPLQALKLMPMVLASASSSLTPSAASSAAAAMAAAALASRKAAPAAGGRLSRAGSGLPPRPSVAASPAAHPPLPGVAALSTLGVACAAPDPRAPGLMDGGLGSQSPPRLGCLLSCAVQSTPTPTVVVGAPSLSTTGAATSFLVPAEAPPSPPAATAEAPSTTAACCATSPTT</sequence>
<dbReference type="AlphaFoldDB" id="A0A8R7U097"/>